<evidence type="ECO:0000313" key="2">
    <source>
        <dbReference type="Proteomes" id="UP000015104"/>
    </source>
</evidence>
<evidence type="ECO:0000313" key="1">
    <source>
        <dbReference type="EnsemblMetazoa" id="tetur95g00050.1"/>
    </source>
</evidence>
<protein>
    <submittedName>
        <fullName evidence="1">Uncharacterized protein</fullName>
    </submittedName>
</protein>
<accession>T1L6M0</accession>
<dbReference type="HOGENOM" id="CLU_2657650_0_0_1"/>
<dbReference type="EnsemblMetazoa" id="tetur95g00050.1">
    <property type="protein sequence ID" value="tetur95g00050.1"/>
    <property type="gene ID" value="tetur95g00050"/>
</dbReference>
<name>T1L6M0_TETUR</name>
<dbReference type="AlphaFoldDB" id="T1L6M0"/>
<reference evidence="1" key="2">
    <citation type="submission" date="2015-06" db="UniProtKB">
        <authorList>
            <consortium name="EnsemblMetazoa"/>
        </authorList>
    </citation>
    <scope>IDENTIFICATION</scope>
</reference>
<proteinExistence type="predicted"/>
<reference evidence="2" key="1">
    <citation type="submission" date="2011-08" db="EMBL/GenBank/DDBJ databases">
        <authorList>
            <person name="Rombauts S."/>
        </authorList>
    </citation>
    <scope>NUCLEOTIDE SEQUENCE</scope>
    <source>
        <strain evidence="2">London</strain>
    </source>
</reference>
<organism evidence="1 2">
    <name type="scientific">Tetranychus urticae</name>
    <name type="common">Two-spotted spider mite</name>
    <dbReference type="NCBI Taxonomy" id="32264"/>
    <lineage>
        <taxon>Eukaryota</taxon>
        <taxon>Metazoa</taxon>
        <taxon>Ecdysozoa</taxon>
        <taxon>Arthropoda</taxon>
        <taxon>Chelicerata</taxon>
        <taxon>Arachnida</taxon>
        <taxon>Acari</taxon>
        <taxon>Acariformes</taxon>
        <taxon>Trombidiformes</taxon>
        <taxon>Prostigmata</taxon>
        <taxon>Eleutherengona</taxon>
        <taxon>Raphignathae</taxon>
        <taxon>Tetranychoidea</taxon>
        <taxon>Tetranychidae</taxon>
        <taxon>Tetranychus</taxon>
    </lineage>
</organism>
<dbReference type="Proteomes" id="UP000015104">
    <property type="component" value="Unassembled WGS sequence"/>
</dbReference>
<keyword evidence="2" id="KW-1185">Reference proteome</keyword>
<dbReference type="EMBL" id="CAEY01001984">
    <property type="status" value="NOT_ANNOTATED_CDS"/>
    <property type="molecule type" value="Genomic_DNA"/>
</dbReference>
<sequence>MNPVSGDVFTQDAICCDFLKFQECAVGSTSGSCSAQVEDFVERFFYKLAGQNAVNRCNRRKKQPSYVIKCSGRKNL</sequence>